<dbReference type="SUPFAM" id="SSF52540">
    <property type="entry name" value="P-loop containing nucleoside triphosphate hydrolases"/>
    <property type="match status" value="1"/>
</dbReference>
<gene>
    <name evidence="3" type="ORF">LQ327_23595</name>
</gene>
<dbReference type="EMBL" id="JAJNDB010000005">
    <property type="protein sequence ID" value="MCD2196363.1"/>
    <property type="molecule type" value="Genomic_DNA"/>
</dbReference>
<evidence type="ECO:0000313" key="4">
    <source>
        <dbReference type="Proteomes" id="UP001199469"/>
    </source>
</evidence>
<dbReference type="RefSeq" id="WP_230738209.1">
    <property type="nucleotide sequence ID" value="NZ_JAJNDB010000005.1"/>
</dbReference>
<accession>A0ABS8PEF7</accession>
<protein>
    <submittedName>
        <fullName evidence="3">Dynamin family protein</fullName>
    </submittedName>
</protein>
<organism evidence="3 4">
    <name type="scientific">Actinomycetospora endophytica</name>
    <dbReference type="NCBI Taxonomy" id="2291215"/>
    <lineage>
        <taxon>Bacteria</taxon>
        <taxon>Bacillati</taxon>
        <taxon>Actinomycetota</taxon>
        <taxon>Actinomycetes</taxon>
        <taxon>Pseudonocardiales</taxon>
        <taxon>Pseudonocardiaceae</taxon>
        <taxon>Actinomycetospora</taxon>
    </lineage>
</organism>
<evidence type="ECO:0000259" key="2">
    <source>
        <dbReference type="Pfam" id="PF00350"/>
    </source>
</evidence>
<dbReference type="Proteomes" id="UP001199469">
    <property type="component" value="Unassembled WGS sequence"/>
</dbReference>
<reference evidence="3 4" key="1">
    <citation type="submission" date="2021-11" db="EMBL/GenBank/DDBJ databases">
        <title>Draft genome sequence of Actinomycetospora sp. SF1 isolated from the rhizosphere soil.</title>
        <authorList>
            <person name="Duangmal K."/>
            <person name="Chantavorakit T."/>
        </authorList>
    </citation>
    <scope>NUCLEOTIDE SEQUENCE [LARGE SCALE GENOMIC DNA]</scope>
    <source>
        <strain evidence="3 4">TBRC 5722</strain>
    </source>
</reference>
<feature type="region of interest" description="Disordered" evidence="1">
    <location>
        <begin position="387"/>
        <end position="413"/>
    </location>
</feature>
<name>A0ABS8PEF7_9PSEU</name>
<dbReference type="InterPro" id="IPR027417">
    <property type="entry name" value="P-loop_NTPase"/>
</dbReference>
<comment type="caution">
    <text evidence="3">The sequence shown here is derived from an EMBL/GenBank/DDBJ whole genome shotgun (WGS) entry which is preliminary data.</text>
</comment>
<evidence type="ECO:0000313" key="3">
    <source>
        <dbReference type="EMBL" id="MCD2196363.1"/>
    </source>
</evidence>
<proteinExistence type="predicted"/>
<feature type="compositionally biased region" description="Basic and acidic residues" evidence="1">
    <location>
        <begin position="387"/>
        <end position="397"/>
    </location>
</feature>
<keyword evidence="4" id="KW-1185">Reference proteome</keyword>
<dbReference type="Gene3D" id="3.40.50.300">
    <property type="entry name" value="P-loop containing nucleotide triphosphate hydrolases"/>
    <property type="match status" value="1"/>
</dbReference>
<evidence type="ECO:0000256" key="1">
    <source>
        <dbReference type="SAM" id="MobiDB-lite"/>
    </source>
</evidence>
<dbReference type="Pfam" id="PF00350">
    <property type="entry name" value="Dynamin_N"/>
    <property type="match status" value="1"/>
</dbReference>
<sequence length="539" mass="57049">MSGLLDDARGVLEHAAGVFGRDPDALAVLEAHTDRLGGPLRVALAGSVKSGKSTLLNALVGEQIAPTGVGECTRLVTHYADAASPRIGVVYRGGRRPDDPVELPALHRRGSLVLELDRIAVDRVAALHVDWPSQHLREVTLVDTPGVDSAALEGRPRPWVWHGNDGAGDDEHGGWGADVVVHLVRHLHEPDVAFLEAYGDRVAAGVGAAGTLVVLSRADEVGGGRVDAVMAAGQVARRYRTDPTLRPWCATTTTVAGLLAETARTLRGVEFTALRALARLERAELDEQLLTADRFVAAGSAGDAAGLPEGTRLALLDRFGLFGVRLATSLLRRGVEDSSALAAELGRRSGLDELRAVLAERFLARRDVFQARAALLAVDRLVRRARAEEPVDADRRPSPVPRGGGPRPGPSPAAVTALAAELERVRSSAHEIVELDLLTTLRRRPLAAPGRRDAARDAELTEEAERLLGDRGPSASARLGLDDGVGQGELRAVALATLGRWRAHADNPLADRDTTETARVVVRSVEGLLAGHPGPVGVT</sequence>
<dbReference type="InterPro" id="IPR045063">
    <property type="entry name" value="Dynamin_N"/>
</dbReference>
<feature type="domain" description="Dynamin N-terminal" evidence="2">
    <location>
        <begin position="42"/>
        <end position="151"/>
    </location>
</feature>